<name>A0A8K0KSV3_LADFU</name>
<keyword evidence="2" id="KW-0805">Transcription regulation</keyword>
<evidence type="ECO:0000256" key="1">
    <source>
        <dbReference type="ARBA" id="ARBA00004123"/>
    </source>
</evidence>
<dbReference type="GO" id="GO:0000981">
    <property type="term" value="F:DNA-binding transcription factor activity, RNA polymerase II-specific"/>
    <property type="evidence" value="ECO:0007669"/>
    <property type="project" value="TreeGrafter"/>
</dbReference>
<evidence type="ECO:0000256" key="3">
    <source>
        <dbReference type="ARBA" id="ARBA00023125"/>
    </source>
</evidence>
<dbReference type="InterPro" id="IPR050211">
    <property type="entry name" value="FOX_domain-containing"/>
</dbReference>
<protein>
    <recommendedName>
        <fullName evidence="7">Fork-head domain-containing protein</fullName>
    </recommendedName>
</protein>
<evidence type="ECO:0000313" key="8">
    <source>
        <dbReference type="EMBL" id="KAG8240370.1"/>
    </source>
</evidence>
<keyword evidence="9" id="KW-1185">Reference proteome</keyword>
<evidence type="ECO:0000256" key="5">
    <source>
        <dbReference type="ARBA" id="ARBA00023242"/>
    </source>
</evidence>
<dbReference type="PROSITE" id="PS00658">
    <property type="entry name" value="FORK_HEAD_2"/>
    <property type="match status" value="1"/>
</dbReference>
<dbReference type="FunFam" id="1.10.10.10:FF:000016">
    <property type="entry name" value="Forkhead box protein I1"/>
    <property type="match status" value="1"/>
</dbReference>
<dbReference type="PANTHER" id="PTHR11829:SF388">
    <property type="entry name" value="FORK HEAD DOMAIN-CONTAINING PROTEIN L1-RELATED"/>
    <property type="match status" value="1"/>
</dbReference>
<dbReference type="Proteomes" id="UP000792457">
    <property type="component" value="Unassembled WGS sequence"/>
</dbReference>
<comment type="caution">
    <text evidence="8">The sequence shown here is derived from an EMBL/GenBank/DDBJ whole genome shotgun (WGS) entry which is preliminary data.</text>
</comment>
<evidence type="ECO:0000313" key="9">
    <source>
        <dbReference type="Proteomes" id="UP000792457"/>
    </source>
</evidence>
<keyword evidence="4" id="KW-0804">Transcription</keyword>
<gene>
    <name evidence="8" type="ORF">J437_LFUL002511</name>
</gene>
<keyword evidence="3 6" id="KW-0238">DNA-binding</keyword>
<feature type="domain" description="Fork-head" evidence="7">
    <location>
        <begin position="121"/>
        <end position="215"/>
    </location>
</feature>
<evidence type="ECO:0000256" key="2">
    <source>
        <dbReference type="ARBA" id="ARBA00023015"/>
    </source>
</evidence>
<dbReference type="SUPFAM" id="SSF46785">
    <property type="entry name" value="Winged helix' DNA-binding domain"/>
    <property type="match status" value="1"/>
</dbReference>
<dbReference type="InterPro" id="IPR018122">
    <property type="entry name" value="TF_fork_head_CS_1"/>
</dbReference>
<reference evidence="8" key="1">
    <citation type="submission" date="2013-04" db="EMBL/GenBank/DDBJ databases">
        <authorList>
            <person name="Qu J."/>
            <person name="Murali S.C."/>
            <person name="Bandaranaike D."/>
            <person name="Bellair M."/>
            <person name="Blankenburg K."/>
            <person name="Chao H."/>
            <person name="Dinh H."/>
            <person name="Doddapaneni H."/>
            <person name="Downs B."/>
            <person name="Dugan-Rocha S."/>
            <person name="Elkadiri S."/>
            <person name="Gnanaolivu R.D."/>
            <person name="Hernandez B."/>
            <person name="Javaid M."/>
            <person name="Jayaseelan J.C."/>
            <person name="Lee S."/>
            <person name="Li M."/>
            <person name="Ming W."/>
            <person name="Munidasa M."/>
            <person name="Muniz J."/>
            <person name="Nguyen L."/>
            <person name="Ongeri F."/>
            <person name="Osuji N."/>
            <person name="Pu L.-L."/>
            <person name="Puazo M."/>
            <person name="Qu C."/>
            <person name="Quiroz J."/>
            <person name="Raj R."/>
            <person name="Weissenberger G."/>
            <person name="Xin Y."/>
            <person name="Zou X."/>
            <person name="Han Y."/>
            <person name="Richards S."/>
            <person name="Worley K."/>
            <person name="Muzny D."/>
            <person name="Gibbs R."/>
        </authorList>
    </citation>
    <scope>NUCLEOTIDE SEQUENCE</scope>
    <source>
        <strain evidence="8">Sampled in the wild</strain>
    </source>
</reference>
<keyword evidence="5 6" id="KW-0539">Nucleus</keyword>
<dbReference type="GO" id="GO:0009653">
    <property type="term" value="P:anatomical structure morphogenesis"/>
    <property type="evidence" value="ECO:0007669"/>
    <property type="project" value="TreeGrafter"/>
</dbReference>
<feature type="DNA-binding region" description="Fork-head" evidence="6">
    <location>
        <begin position="121"/>
        <end position="215"/>
    </location>
</feature>
<dbReference type="InterPro" id="IPR036388">
    <property type="entry name" value="WH-like_DNA-bd_sf"/>
</dbReference>
<organism evidence="8 9">
    <name type="scientific">Ladona fulva</name>
    <name type="common">Scarce chaser dragonfly</name>
    <name type="synonym">Libellula fulva</name>
    <dbReference type="NCBI Taxonomy" id="123851"/>
    <lineage>
        <taxon>Eukaryota</taxon>
        <taxon>Metazoa</taxon>
        <taxon>Ecdysozoa</taxon>
        <taxon>Arthropoda</taxon>
        <taxon>Hexapoda</taxon>
        <taxon>Insecta</taxon>
        <taxon>Pterygota</taxon>
        <taxon>Palaeoptera</taxon>
        <taxon>Odonata</taxon>
        <taxon>Epiprocta</taxon>
        <taxon>Anisoptera</taxon>
        <taxon>Libelluloidea</taxon>
        <taxon>Libellulidae</taxon>
        <taxon>Ladona</taxon>
    </lineage>
</organism>
<dbReference type="AlphaFoldDB" id="A0A8K0KSV3"/>
<proteinExistence type="predicted"/>
<evidence type="ECO:0000256" key="6">
    <source>
        <dbReference type="PROSITE-ProRule" id="PRU00089"/>
    </source>
</evidence>
<dbReference type="SMART" id="SM00339">
    <property type="entry name" value="FH"/>
    <property type="match status" value="1"/>
</dbReference>
<dbReference type="InterPro" id="IPR001766">
    <property type="entry name" value="Fork_head_dom"/>
</dbReference>
<dbReference type="PANTHER" id="PTHR11829">
    <property type="entry name" value="FORKHEAD BOX PROTEIN"/>
    <property type="match status" value="1"/>
</dbReference>
<dbReference type="CDD" id="cd20027">
    <property type="entry name" value="FH_FOXL1"/>
    <property type="match status" value="1"/>
</dbReference>
<reference evidence="8" key="2">
    <citation type="submission" date="2017-10" db="EMBL/GenBank/DDBJ databases">
        <title>Ladona fulva Genome sequencing and assembly.</title>
        <authorList>
            <person name="Murali S."/>
            <person name="Richards S."/>
            <person name="Bandaranaike D."/>
            <person name="Bellair M."/>
            <person name="Blankenburg K."/>
            <person name="Chao H."/>
            <person name="Dinh H."/>
            <person name="Doddapaneni H."/>
            <person name="Dugan-Rocha S."/>
            <person name="Elkadiri S."/>
            <person name="Gnanaolivu R."/>
            <person name="Hernandez B."/>
            <person name="Skinner E."/>
            <person name="Javaid M."/>
            <person name="Lee S."/>
            <person name="Li M."/>
            <person name="Ming W."/>
            <person name="Munidasa M."/>
            <person name="Muniz J."/>
            <person name="Nguyen L."/>
            <person name="Hughes D."/>
            <person name="Osuji N."/>
            <person name="Pu L.-L."/>
            <person name="Puazo M."/>
            <person name="Qu C."/>
            <person name="Quiroz J."/>
            <person name="Raj R."/>
            <person name="Weissenberger G."/>
            <person name="Xin Y."/>
            <person name="Zou X."/>
            <person name="Han Y."/>
            <person name="Worley K."/>
            <person name="Muzny D."/>
            <person name="Gibbs R."/>
        </authorList>
    </citation>
    <scope>NUCLEOTIDE SEQUENCE</scope>
    <source>
        <strain evidence="8">Sampled in the wild</strain>
    </source>
</reference>
<dbReference type="OrthoDB" id="5954824at2759"/>
<dbReference type="InterPro" id="IPR036390">
    <property type="entry name" value="WH_DNA-bd_sf"/>
</dbReference>
<dbReference type="PRINTS" id="PR00053">
    <property type="entry name" value="FORKHEAD"/>
</dbReference>
<evidence type="ECO:0000259" key="7">
    <source>
        <dbReference type="PROSITE" id="PS50039"/>
    </source>
</evidence>
<dbReference type="GO" id="GO:0030154">
    <property type="term" value="P:cell differentiation"/>
    <property type="evidence" value="ECO:0007669"/>
    <property type="project" value="TreeGrafter"/>
</dbReference>
<dbReference type="EMBL" id="KZ312451">
    <property type="protein sequence ID" value="KAG8240370.1"/>
    <property type="molecule type" value="Genomic_DNA"/>
</dbReference>
<dbReference type="InterPro" id="IPR030456">
    <property type="entry name" value="TF_fork_head_CS_2"/>
</dbReference>
<dbReference type="GO" id="GO:0005634">
    <property type="term" value="C:nucleus"/>
    <property type="evidence" value="ECO:0007669"/>
    <property type="project" value="UniProtKB-SubCell"/>
</dbReference>
<dbReference type="GO" id="GO:0000978">
    <property type="term" value="F:RNA polymerase II cis-regulatory region sequence-specific DNA binding"/>
    <property type="evidence" value="ECO:0007669"/>
    <property type="project" value="TreeGrafter"/>
</dbReference>
<dbReference type="PROSITE" id="PS00657">
    <property type="entry name" value="FORK_HEAD_1"/>
    <property type="match status" value="1"/>
</dbReference>
<evidence type="ECO:0000256" key="4">
    <source>
        <dbReference type="ARBA" id="ARBA00023163"/>
    </source>
</evidence>
<dbReference type="PROSITE" id="PS50039">
    <property type="entry name" value="FORK_HEAD_3"/>
    <property type="match status" value="1"/>
</dbReference>
<dbReference type="InterPro" id="IPR047514">
    <property type="entry name" value="FH_FOXL1"/>
</dbReference>
<accession>A0A8K0KSV3</accession>
<comment type="subcellular location">
    <subcellularLocation>
        <location evidence="1 6">Nucleus</location>
    </subcellularLocation>
</comment>
<dbReference type="Gene3D" id="1.10.10.10">
    <property type="entry name" value="Winged helix-like DNA-binding domain superfamily/Winged helix DNA-binding domain"/>
    <property type="match status" value="1"/>
</dbReference>
<sequence length="369" mass="41176">MHPIFLQHHSAFHSTVVSILRSQRVAEGDDVHPSRDCVTQDALDLRRYPSGPRHNPVGTPPPCASIMPPRTVVEVCHASSDPRSIVHEVTDSGSRGPFHHLSPFQHHSYPLSAVVAEPPTKPPYSFIALITMAIESTPEKKITLNGIYRFIMERFPFYRENRQGWQNSIRHNLSLNDCFVKIPRERSKPGKGNYWTLDPNCVDMFENGNYRRRKRRVRSSGQPRSPLLSSEVEFPMQSSIPVDVSICDSSPDLGRQRVELPANSNPIGSVSGLRSSVSGRSESNVSSRFTCGLICGKAATFTIENLLRSSPAGNRIQPRELLDCSVRVTSNDDGKTPESLKKALKKIDSDCFSITVSSPNETRNRSFTE</sequence>
<dbReference type="Pfam" id="PF00250">
    <property type="entry name" value="Forkhead"/>
    <property type="match status" value="1"/>
</dbReference>